<feature type="transmembrane region" description="Helical" evidence="2">
    <location>
        <begin position="44"/>
        <end position="61"/>
    </location>
</feature>
<reference evidence="3 4" key="2">
    <citation type="submission" date="2020-05" db="EMBL/GenBank/DDBJ databases">
        <title>Draft genome sequence of Desulfovibrio sp. strainFSS-1.</title>
        <authorList>
            <person name="Shimoshige H."/>
            <person name="Kobayashi H."/>
            <person name="Maekawa T."/>
        </authorList>
    </citation>
    <scope>NUCLEOTIDE SEQUENCE [LARGE SCALE GENOMIC DNA]</scope>
    <source>
        <strain evidence="3 4">SIID29052-01</strain>
    </source>
</reference>
<evidence type="ECO:0000313" key="4">
    <source>
        <dbReference type="Proteomes" id="UP000494245"/>
    </source>
</evidence>
<keyword evidence="2" id="KW-0812">Transmembrane</keyword>
<comment type="caution">
    <text evidence="3">The sequence shown here is derived from an EMBL/GenBank/DDBJ whole genome shotgun (WGS) entry which is preliminary data.</text>
</comment>
<dbReference type="InterPro" id="IPR032820">
    <property type="entry name" value="ATPase_put"/>
</dbReference>
<dbReference type="Pfam" id="PF09527">
    <property type="entry name" value="ATPase_gene1"/>
    <property type="match status" value="1"/>
</dbReference>
<reference evidence="3 4" key="1">
    <citation type="submission" date="2020-04" db="EMBL/GenBank/DDBJ databases">
        <authorList>
            <consortium name="Desulfovibrio sp. FSS-1 genome sequencing consortium"/>
            <person name="Shimoshige H."/>
            <person name="Kobayashi H."/>
            <person name="Maekawa T."/>
        </authorList>
    </citation>
    <scope>NUCLEOTIDE SEQUENCE [LARGE SCALE GENOMIC DNA]</scope>
    <source>
        <strain evidence="3 4">SIID29052-01</strain>
    </source>
</reference>
<protein>
    <recommendedName>
        <fullName evidence="5">ATP synthase protein I</fullName>
    </recommendedName>
</protein>
<evidence type="ECO:0000313" key="3">
    <source>
        <dbReference type="EMBL" id="GFK92879.1"/>
    </source>
</evidence>
<evidence type="ECO:0000256" key="1">
    <source>
        <dbReference type="SAM" id="MobiDB-lite"/>
    </source>
</evidence>
<dbReference type="EMBL" id="BLTE01000002">
    <property type="protein sequence ID" value="GFK92879.1"/>
    <property type="molecule type" value="Genomic_DNA"/>
</dbReference>
<evidence type="ECO:0000256" key="2">
    <source>
        <dbReference type="SAM" id="Phobius"/>
    </source>
</evidence>
<dbReference type="InterPro" id="IPR016989">
    <property type="entry name" value="Atp1_alphaprobac"/>
</dbReference>
<keyword evidence="2" id="KW-0472">Membrane</keyword>
<dbReference type="RefSeq" id="WP_173081366.1">
    <property type="nucleotide sequence ID" value="NZ_BLTE01000002.1"/>
</dbReference>
<feature type="region of interest" description="Disordered" evidence="1">
    <location>
        <begin position="75"/>
        <end position="103"/>
    </location>
</feature>
<gene>
    <name evidence="3" type="ORF">NNJEOMEG_00707</name>
</gene>
<name>A0A6V8LRY9_9BACT</name>
<organism evidence="3 4">
    <name type="scientific">Fundidesulfovibrio magnetotacticus</name>
    <dbReference type="NCBI Taxonomy" id="2730080"/>
    <lineage>
        <taxon>Bacteria</taxon>
        <taxon>Pseudomonadati</taxon>
        <taxon>Thermodesulfobacteriota</taxon>
        <taxon>Desulfovibrionia</taxon>
        <taxon>Desulfovibrionales</taxon>
        <taxon>Desulfovibrionaceae</taxon>
        <taxon>Fundidesulfovibrio</taxon>
    </lineage>
</organism>
<sequence>MFFKNRDKGTWEGIEKAAVMGTNFVAHTIVGLVLGYYTDKWFGTSPWGLLGWLLLGVVAGFKTMYHDAMKVSGTQSLKSATKSEDAAKADKDKDGGHGGARDA</sequence>
<feature type="transmembrane region" description="Helical" evidence="2">
    <location>
        <begin position="20"/>
        <end position="38"/>
    </location>
</feature>
<feature type="compositionally biased region" description="Basic and acidic residues" evidence="1">
    <location>
        <begin position="81"/>
        <end position="103"/>
    </location>
</feature>
<dbReference type="Proteomes" id="UP000494245">
    <property type="component" value="Unassembled WGS sequence"/>
</dbReference>
<evidence type="ECO:0008006" key="5">
    <source>
        <dbReference type="Google" id="ProtNLM"/>
    </source>
</evidence>
<proteinExistence type="predicted"/>
<keyword evidence="2" id="KW-1133">Transmembrane helix</keyword>
<keyword evidence="4" id="KW-1185">Reference proteome</keyword>
<accession>A0A6V8LRY9</accession>
<dbReference type="PIRSF" id="PIRSF032126">
    <property type="entry name" value="F0F1_ATP_synthase_subunit_I"/>
    <property type="match status" value="1"/>
</dbReference>
<dbReference type="AlphaFoldDB" id="A0A6V8LRY9"/>